<dbReference type="AlphaFoldDB" id="A0A1M7RPA3"/>
<feature type="compositionally biased region" description="Polar residues" evidence="3">
    <location>
        <begin position="1"/>
        <end position="17"/>
    </location>
</feature>
<evidence type="ECO:0008006" key="6">
    <source>
        <dbReference type="Google" id="ProtNLM"/>
    </source>
</evidence>
<dbReference type="PROSITE" id="PS00086">
    <property type="entry name" value="CYTOCHROME_P450"/>
    <property type="match status" value="1"/>
</dbReference>
<evidence type="ECO:0000313" key="4">
    <source>
        <dbReference type="EMBL" id="SHN47932.1"/>
    </source>
</evidence>
<dbReference type="GO" id="GO:0005506">
    <property type="term" value="F:iron ion binding"/>
    <property type="evidence" value="ECO:0007669"/>
    <property type="project" value="InterPro"/>
</dbReference>
<sequence>MTTGVETTQIPDLTDPQTFAPGVPHEAFARLRETPGFHWQPTEIATANGGFWAVTRFADIVEIESNPALFASQPGGAWPSTNLSPDPAENPLYNNLMMMDPPRHSSVRRVAAAAFGPRIVKNFDPWVREIVVEVLERIERLDEFDYILEVAQIIPSFVVARVQGVPAADRQWIVDQTLAAFEAMQTADVNAVGEVLSRTFTYYREKLVPEKLRNPQSDMTSVLIHAAERGEITEAEAYDFLNLLQAAGFETTHTLIGQSMRMILESPEIAEKTFRGIQELGPDKVIDEFLRYITPAMFMSRTATQDTVVGGQPVRKNDLLNLYFTAANRDPAVFANPDEFDPWRTETASLAFGSGPHRCIGNALAKLELRILFEEMAKRDFRLRLNGAPQRGWSTFINQIRSLPVARVS</sequence>
<dbReference type="GO" id="GO:0020037">
    <property type="term" value="F:heme binding"/>
    <property type="evidence" value="ECO:0007669"/>
    <property type="project" value="InterPro"/>
</dbReference>
<gene>
    <name evidence="4" type="ORF">SAMN05443668_13035</name>
</gene>
<keyword evidence="2" id="KW-0349">Heme</keyword>
<dbReference type="PANTHER" id="PTHR46696">
    <property type="entry name" value="P450, PUTATIVE (EUROFUNG)-RELATED"/>
    <property type="match status" value="1"/>
</dbReference>
<dbReference type="InterPro" id="IPR036396">
    <property type="entry name" value="Cyt_P450_sf"/>
</dbReference>
<dbReference type="Proteomes" id="UP000184440">
    <property type="component" value="Unassembled WGS sequence"/>
</dbReference>
<evidence type="ECO:0000256" key="2">
    <source>
        <dbReference type="RuleBase" id="RU000461"/>
    </source>
</evidence>
<keyword evidence="2" id="KW-0503">Monooxygenase</keyword>
<keyword evidence="2" id="KW-0560">Oxidoreductase</keyword>
<comment type="similarity">
    <text evidence="1 2">Belongs to the cytochrome P450 family.</text>
</comment>
<dbReference type="GO" id="GO:0036199">
    <property type="term" value="F:cholest-4-en-3-one 26-monooxygenase activity"/>
    <property type="evidence" value="ECO:0007669"/>
    <property type="project" value="TreeGrafter"/>
</dbReference>
<dbReference type="SUPFAM" id="SSF48264">
    <property type="entry name" value="Cytochrome P450"/>
    <property type="match status" value="1"/>
</dbReference>
<dbReference type="InterPro" id="IPR017972">
    <property type="entry name" value="Cyt_P450_CS"/>
</dbReference>
<evidence type="ECO:0000256" key="3">
    <source>
        <dbReference type="SAM" id="MobiDB-lite"/>
    </source>
</evidence>
<dbReference type="PANTHER" id="PTHR46696:SF4">
    <property type="entry name" value="BIOTIN BIOSYNTHESIS CYTOCHROME P450"/>
    <property type="match status" value="1"/>
</dbReference>
<dbReference type="InterPro" id="IPR001128">
    <property type="entry name" value="Cyt_P450"/>
</dbReference>
<dbReference type="PRINTS" id="PR00359">
    <property type="entry name" value="BP450"/>
</dbReference>
<evidence type="ECO:0000256" key="1">
    <source>
        <dbReference type="ARBA" id="ARBA00010617"/>
    </source>
</evidence>
<accession>A0A1M7RPA3</accession>
<organism evidence="4 5">
    <name type="scientific">Cryptosporangium aurantiacum</name>
    <dbReference type="NCBI Taxonomy" id="134849"/>
    <lineage>
        <taxon>Bacteria</taxon>
        <taxon>Bacillati</taxon>
        <taxon>Actinomycetota</taxon>
        <taxon>Actinomycetes</taxon>
        <taxon>Cryptosporangiales</taxon>
        <taxon>Cryptosporangiaceae</taxon>
        <taxon>Cryptosporangium</taxon>
    </lineage>
</organism>
<dbReference type="Gene3D" id="1.10.630.10">
    <property type="entry name" value="Cytochrome P450"/>
    <property type="match status" value="1"/>
</dbReference>
<dbReference type="EMBL" id="FRCS01000030">
    <property type="protein sequence ID" value="SHN47932.1"/>
    <property type="molecule type" value="Genomic_DNA"/>
</dbReference>
<name>A0A1M7RPA3_9ACTN</name>
<dbReference type="PRINTS" id="PR00385">
    <property type="entry name" value="P450"/>
</dbReference>
<protein>
    <recommendedName>
        <fullName evidence="6">Cytochrome P450</fullName>
    </recommendedName>
</protein>
<feature type="region of interest" description="Disordered" evidence="3">
    <location>
        <begin position="1"/>
        <end position="20"/>
    </location>
</feature>
<keyword evidence="2" id="KW-0479">Metal-binding</keyword>
<keyword evidence="5" id="KW-1185">Reference proteome</keyword>
<evidence type="ECO:0000313" key="5">
    <source>
        <dbReference type="Proteomes" id="UP000184440"/>
    </source>
</evidence>
<dbReference type="Pfam" id="PF00067">
    <property type="entry name" value="p450"/>
    <property type="match status" value="1"/>
</dbReference>
<dbReference type="STRING" id="134849.SAMN05443668_13035"/>
<dbReference type="GO" id="GO:0008395">
    <property type="term" value="F:steroid hydroxylase activity"/>
    <property type="evidence" value="ECO:0007669"/>
    <property type="project" value="TreeGrafter"/>
</dbReference>
<keyword evidence="2" id="KW-0408">Iron</keyword>
<dbReference type="InterPro" id="IPR002397">
    <property type="entry name" value="Cyt_P450_B"/>
</dbReference>
<proteinExistence type="inferred from homology"/>
<reference evidence="4 5" key="1">
    <citation type="submission" date="2016-11" db="EMBL/GenBank/DDBJ databases">
        <authorList>
            <person name="Jaros S."/>
            <person name="Januszkiewicz K."/>
            <person name="Wedrychowicz H."/>
        </authorList>
    </citation>
    <scope>NUCLEOTIDE SEQUENCE [LARGE SCALE GENOMIC DNA]</scope>
    <source>
        <strain evidence="4 5">DSM 46144</strain>
    </source>
</reference>
<dbReference type="GO" id="GO:0006707">
    <property type="term" value="P:cholesterol catabolic process"/>
    <property type="evidence" value="ECO:0007669"/>
    <property type="project" value="TreeGrafter"/>
</dbReference>